<accession>A0A0W1AWR6</accession>
<dbReference type="InterPro" id="IPR001789">
    <property type="entry name" value="Sig_transdc_resp-reg_receiver"/>
</dbReference>
<dbReference type="GO" id="GO:0016301">
    <property type="term" value="F:kinase activity"/>
    <property type="evidence" value="ECO:0007669"/>
    <property type="project" value="UniProtKB-KW"/>
</dbReference>
<gene>
    <name evidence="8" type="ORF">UQ64_19810</name>
</gene>
<dbReference type="Pfam" id="PF03704">
    <property type="entry name" value="BTAD"/>
    <property type="match status" value="1"/>
</dbReference>
<dbReference type="Gene3D" id="1.25.40.10">
    <property type="entry name" value="Tetratricopeptide repeat domain"/>
    <property type="match status" value="1"/>
</dbReference>
<dbReference type="GO" id="GO:0006355">
    <property type="term" value="P:regulation of DNA-templated transcription"/>
    <property type="evidence" value="ECO:0007669"/>
    <property type="project" value="InterPro"/>
</dbReference>
<keyword evidence="5" id="KW-0804">Transcription</keyword>
<keyword evidence="9" id="KW-1185">Reference proteome</keyword>
<evidence type="ECO:0000313" key="8">
    <source>
        <dbReference type="EMBL" id="KTD85736.1"/>
    </source>
</evidence>
<dbReference type="SUPFAM" id="SSF52172">
    <property type="entry name" value="CheY-like"/>
    <property type="match status" value="1"/>
</dbReference>
<dbReference type="RefSeq" id="WP_060624569.1">
    <property type="nucleotide sequence ID" value="NZ_LCZJ02000026.1"/>
</dbReference>
<dbReference type="SMART" id="SM01043">
    <property type="entry name" value="BTAD"/>
    <property type="match status" value="1"/>
</dbReference>
<dbReference type="GO" id="GO:0000160">
    <property type="term" value="P:phosphorelay signal transduction system"/>
    <property type="evidence" value="ECO:0007669"/>
    <property type="project" value="UniProtKB-KW"/>
</dbReference>
<reference evidence="8 9" key="1">
    <citation type="journal article" date="2015" name="Int. Biodeterior. Biodegradation">
        <title>Physiological and genetic screening methods for the isolation of methyl tert-butyl ether-degrading bacteria for bioremediation purposes.</title>
        <authorList>
            <person name="Guisado I.M."/>
            <person name="Purswani J."/>
            <person name="Gonzalez Lopez J."/>
            <person name="Pozo C."/>
        </authorList>
    </citation>
    <scope>NUCLEOTIDE SEQUENCE [LARGE SCALE GENOMIC DNA]</scope>
    <source>
        <strain evidence="8 9">SH7</strain>
    </source>
</reference>
<keyword evidence="8" id="KW-0808">Transferase</keyword>
<dbReference type="EMBL" id="LCZJ02000026">
    <property type="protein sequence ID" value="KTD85736.1"/>
    <property type="molecule type" value="Genomic_DNA"/>
</dbReference>
<dbReference type="Pfam" id="PF00072">
    <property type="entry name" value="Response_reg"/>
    <property type="match status" value="1"/>
</dbReference>
<feature type="domain" description="Response regulatory" evidence="7">
    <location>
        <begin position="3"/>
        <end position="117"/>
    </location>
</feature>
<keyword evidence="8" id="KW-0418">Kinase</keyword>
<dbReference type="Gene3D" id="3.40.50.2300">
    <property type="match status" value="1"/>
</dbReference>
<dbReference type="SMART" id="SM00862">
    <property type="entry name" value="Trans_reg_C"/>
    <property type="match status" value="1"/>
</dbReference>
<dbReference type="InterPro" id="IPR001867">
    <property type="entry name" value="OmpR/PhoB-type_DNA-bd"/>
</dbReference>
<keyword evidence="6" id="KW-0597">Phosphoprotein</keyword>
<dbReference type="Gene3D" id="1.10.10.10">
    <property type="entry name" value="Winged helix-like DNA-binding domain superfamily/Winged helix DNA-binding domain"/>
    <property type="match status" value="1"/>
</dbReference>
<dbReference type="InterPro" id="IPR051677">
    <property type="entry name" value="AfsR-DnrI-RedD_regulator"/>
</dbReference>
<dbReference type="PROSITE" id="PS50110">
    <property type="entry name" value="RESPONSE_REGULATORY"/>
    <property type="match status" value="1"/>
</dbReference>
<feature type="modified residue" description="4-aspartylphosphate" evidence="6">
    <location>
        <position position="54"/>
    </location>
</feature>
<evidence type="ECO:0000256" key="6">
    <source>
        <dbReference type="PROSITE-ProRule" id="PRU00169"/>
    </source>
</evidence>
<dbReference type="InterPro" id="IPR016032">
    <property type="entry name" value="Sig_transdc_resp-reg_C-effctor"/>
</dbReference>
<evidence type="ECO:0000259" key="7">
    <source>
        <dbReference type="PROSITE" id="PS50110"/>
    </source>
</evidence>
<protein>
    <submittedName>
        <fullName evidence="8">Histidine kinase</fullName>
    </submittedName>
</protein>
<dbReference type="InterPro" id="IPR011006">
    <property type="entry name" value="CheY-like_superfamily"/>
</dbReference>
<dbReference type="OrthoDB" id="3190595at2"/>
<sequence length="370" mass="43326">MIRVVIVEDEKPILNLMKVLIGRNSDYTISGAFSNPLEALECIPDLQPDVVFIDVEMPKMNGIELASRIQKLMHQPEIVFTTAYKNYALEAFEVSALDYILKPITPEAINRVTERLVKRMRPVVILEPKKTAPMIRCFGGFEVCDSEGKPIHFRTRRAEELFAYFLCNAGRYISKWKIMDLLWPDMQDERGASNLYNTIYILKKMLKEKGFGMEIRKMNDGYMLETGNENYDALDYQRFHLEMAEGKQNTTQMERLCFLYQGPLLDGKPYLWKISLEEAYCKHFTTWTRLLVSNDCATQDWHKAEQRLDKYLSLYPLHEEMNQQMIDIYAKLGNKDKITRLYEKFEIAYRSELGMFPSPEFKERVAAYLA</sequence>
<dbReference type="GO" id="GO:0003677">
    <property type="term" value="F:DNA binding"/>
    <property type="evidence" value="ECO:0007669"/>
    <property type="project" value="UniProtKB-KW"/>
</dbReference>
<comment type="similarity">
    <text evidence="1">Belongs to the AfsR/DnrI/RedD regulatory family.</text>
</comment>
<dbReference type="PANTHER" id="PTHR35807">
    <property type="entry name" value="TRANSCRIPTIONAL REGULATOR REDD-RELATED"/>
    <property type="match status" value="1"/>
</dbReference>
<keyword evidence="3" id="KW-0805">Transcription regulation</keyword>
<dbReference type="Proteomes" id="UP000054709">
    <property type="component" value="Unassembled WGS sequence"/>
</dbReference>
<keyword evidence="2" id="KW-0902">Two-component regulatory system</keyword>
<dbReference type="SMART" id="SM00448">
    <property type="entry name" value="REC"/>
    <property type="match status" value="1"/>
</dbReference>
<organism evidence="8 9">
    <name type="scientific">Paenibacillus etheri</name>
    <dbReference type="NCBI Taxonomy" id="1306852"/>
    <lineage>
        <taxon>Bacteria</taxon>
        <taxon>Bacillati</taxon>
        <taxon>Bacillota</taxon>
        <taxon>Bacilli</taxon>
        <taxon>Bacillales</taxon>
        <taxon>Paenibacillaceae</taxon>
        <taxon>Paenibacillus</taxon>
    </lineage>
</organism>
<dbReference type="InterPro" id="IPR011990">
    <property type="entry name" value="TPR-like_helical_dom_sf"/>
</dbReference>
<proteinExistence type="inferred from homology"/>
<dbReference type="SUPFAM" id="SSF46894">
    <property type="entry name" value="C-terminal effector domain of the bipartite response regulators"/>
    <property type="match status" value="1"/>
</dbReference>
<evidence type="ECO:0000256" key="3">
    <source>
        <dbReference type="ARBA" id="ARBA00023015"/>
    </source>
</evidence>
<evidence type="ECO:0000256" key="2">
    <source>
        <dbReference type="ARBA" id="ARBA00023012"/>
    </source>
</evidence>
<evidence type="ECO:0000256" key="4">
    <source>
        <dbReference type="ARBA" id="ARBA00023125"/>
    </source>
</evidence>
<dbReference type="InterPro" id="IPR036388">
    <property type="entry name" value="WH-like_DNA-bd_sf"/>
</dbReference>
<evidence type="ECO:0000313" key="9">
    <source>
        <dbReference type="Proteomes" id="UP000054709"/>
    </source>
</evidence>
<comment type="caution">
    <text evidence="8">The sequence shown here is derived from an EMBL/GenBank/DDBJ whole genome shotgun (WGS) entry which is preliminary data.</text>
</comment>
<dbReference type="AlphaFoldDB" id="A0A0W1AWR6"/>
<keyword evidence="4" id="KW-0238">DNA-binding</keyword>
<dbReference type="SUPFAM" id="SSF48452">
    <property type="entry name" value="TPR-like"/>
    <property type="match status" value="1"/>
</dbReference>
<evidence type="ECO:0000256" key="1">
    <source>
        <dbReference type="ARBA" id="ARBA00005820"/>
    </source>
</evidence>
<dbReference type="PANTHER" id="PTHR35807:SF2">
    <property type="entry name" value="TRANSCRIPTIONAL ACTIVATOR DOMAIN"/>
    <property type="match status" value="1"/>
</dbReference>
<evidence type="ECO:0000256" key="5">
    <source>
        <dbReference type="ARBA" id="ARBA00023163"/>
    </source>
</evidence>
<dbReference type="InterPro" id="IPR005158">
    <property type="entry name" value="BTAD"/>
</dbReference>
<name>A0A0W1AWR6_9BACL</name>